<reference evidence="1 2" key="1">
    <citation type="submission" date="2011-11" db="EMBL/GenBank/DDBJ databases">
        <title>The Genome Sequence of Fusarium oxysporum PHW815.</title>
        <authorList>
            <consortium name="The Broad Institute Genome Sequencing Platform"/>
            <person name="Ma L.-J."/>
            <person name="Gale L.R."/>
            <person name="Schwartz D.C."/>
            <person name="Zhou S."/>
            <person name="Corby-Kistler H."/>
            <person name="Young S.K."/>
            <person name="Zeng Q."/>
            <person name="Gargeya S."/>
            <person name="Fitzgerald M."/>
            <person name="Haas B."/>
            <person name="Abouelleil A."/>
            <person name="Alvarado L."/>
            <person name="Arachchi H.M."/>
            <person name="Berlin A."/>
            <person name="Brown A."/>
            <person name="Chapman S.B."/>
            <person name="Chen Z."/>
            <person name="Dunbar C."/>
            <person name="Freedman E."/>
            <person name="Gearin G."/>
            <person name="Goldberg J."/>
            <person name="Griggs A."/>
            <person name="Gujja S."/>
            <person name="Heiman D."/>
            <person name="Howarth C."/>
            <person name="Larson L."/>
            <person name="Lui A."/>
            <person name="MacDonald P.J.P."/>
            <person name="Montmayeur A."/>
            <person name="Murphy C."/>
            <person name="Neiman D."/>
            <person name="Pearson M."/>
            <person name="Priest M."/>
            <person name="Roberts A."/>
            <person name="Saif S."/>
            <person name="Shea T."/>
            <person name="Shenoy N."/>
            <person name="Sisk P."/>
            <person name="Stolte C."/>
            <person name="Sykes S."/>
            <person name="Wortman J."/>
            <person name="Nusbaum C."/>
            <person name="Birren B."/>
        </authorList>
    </citation>
    <scope>NUCLEOTIDE SEQUENCE [LARGE SCALE GENOMIC DNA]</scope>
    <source>
        <strain evidence="1 2">54005</strain>
    </source>
</reference>
<accession>X0BGT4</accession>
<sequence>MGTNLRIFQLNVLKRDVVQLSVMKVRDFQDYAVLAVAESYALNVDGAVVSTPNNHRNWIKIIPTKRHEMQYPVRSIIWIRSDLEAEQVPIPSANLTGRYFDGPTGRYWWSQSTWKEDEQALCAAMIQLQATIAGFRNSAGKRTDIVLAGDFNRHD</sequence>
<dbReference type="Gene3D" id="3.60.10.10">
    <property type="entry name" value="Endonuclease/exonuclease/phosphatase"/>
    <property type="match status" value="1"/>
</dbReference>
<dbReference type="SUPFAM" id="SSF56219">
    <property type="entry name" value="DNase I-like"/>
    <property type="match status" value="1"/>
</dbReference>
<proteinExistence type="predicted"/>
<evidence type="ECO:0000313" key="1">
    <source>
        <dbReference type="EMBL" id="EXK78063.1"/>
    </source>
</evidence>
<protein>
    <recommendedName>
        <fullName evidence="3">Endonuclease/exonuclease/phosphatase domain-containing protein</fullName>
    </recommendedName>
</protein>
<name>X0BGT4_FUSOX</name>
<gene>
    <name evidence="1" type="ORF">FOQG_17244</name>
</gene>
<dbReference type="AlphaFoldDB" id="X0BGT4"/>
<organism evidence="1 2">
    <name type="scientific">Fusarium oxysporum f. sp. raphani 54005</name>
    <dbReference type="NCBI Taxonomy" id="1089458"/>
    <lineage>
        <taxon>Eukaryota</taxon>
        <taxon>Fungi</taxon>
        <taxon>Dikarya</taxon>
        <taxon>Ascomycota</taxon>
        <taxon>Pezizomycotina</taxon>
        <taxon>Sordariomycetes</taxon>
        <taxon>Hypocreomycetidae</taxon>
        <taxon>Hypocreales</taxon>
        <taxon>Nectriaceae</taxon>
        <taxon>Fusarium</taxon>
        <taxon>Fusarium oxysporum species complex</taxon>
    </lineage>
</organism>
<keyword evidence="2" id="KW-1185">Reference proteome</keyword>
<dbReference type="EMBL" id="JH658549">
    <property type="protein sequence ID" value="EXK78063.1"/>
    <property type="molecule type" value="Genomic_DNA"/>
</dbReference>
<dbReference type="HOGENOM" id="CLU_1875547_0_0_1"/>
<evidence type="ECO:0008006" key="3">
    <source>
        <dbReference type="Google" id="ProtNLM"/>
    </source>
</evidence>
<dbReference type="Proteomes" id="UP000030663">
    <property type="component" value="Unassembled WGS sequence"/>
</dbReference>
<dbReference type="InterPro" id="IPR036691">
    <property type="entry name" value="Endo/exonu/phosph_ase_sf"/>
</dbReference>
<evidence type="ECO:0000313" key="2">
    <source>
        <dbReference type="Proteomes" id="UP000030663"/>
    </source>
</evidence>